<feature type="domain" description="Ig-like" evidence="5">
    <location>
        <begin position="58"/>
        <end position="153"/>
    </location>
</feature>
<keyword evidence="4" id="KW-1133">Transmembrane helix</keyword>
<sequence length="253" mass="28000">MQPGSDSRKRFVTGNERASFRLLNISVQDSGVYYCGLTLQGNKAVNGSGSKLVVCALPTPVKIVPHVSEHNVPGSLTLLCEMASFHPAGLTITWYKNNESIATGINTTKQLSRAGMYEAWSYFEDAQPIREGTVYICLVSHVTLQIPAMASYTVPNCNPDRDSFSFSPYLRIFGCAGFTMMFLLLVTYSRMLFIRSSSKVSRQRKGGANNCGKSVKEVTYAEVELIRSKKNGNPPGKEKSTVYADIRNVRKER</sequence>
<gene>
    <name evidence="6" type="ORF">scyTo_0012294</name>
</gene>
<dbReference type="OrthoDB" id="10043043at2759"/>
<dbReference type="SUPFAM" id="SSF48726">
    <property type="entry name" value="Immunoglobulin"/>
    <property type="match status" value="2"/>
</dbReference>
<dbReference type="InterPro" id="IPR013783">
    <property type="entry name" value="Ig-like_fold"/>
</dbReference>
<evidence type="ECO:0000256" key="1">
    <source>
        <dbReference type="ARBA" id="ARBA00023157"/>
    </source>
</evidence>
<comment type="caution">
    <text evidence="6">The sequence shown here is derived from an EMBL/GenBank/DDBJ whole genome shotgun (WGS) entry which is preliminary data.</text>
</comment>
<protein>
    <recommendedName>
        <fullName evidence="5">Ig-like domain-containing protein</fullName>
    </recommendedName>
</protein>
<proteinExistence type="predicted"/>
<dbReference type="Pfam" id="PF07654">
    <property type="entry name" value="C1-set"/>
    <property type="match status" value="1"/>
</dbReference>
<dbReference type="InterPro" id="IPR007110">
    <property type="entry name" value="Ig-like_dom"/>
</dbReference>
<dbReference type="InterPro" id="IPR003006">
    <property type="entry name" value="Ig/MHC_CS"/>
</dbReference>
<keyword evidence="7" id="KW-1185">Reference proteome</keyword>
<dbReference type="PANTHER" id="PTHR19971">
    <property type="entry name" value="SIGNAL-REGULATORY PROTEIN BETA"/>
    <property type="match status" value="1"/>
</dbReference>
<feature type="region of interest" description="Disordered" evidence="3">
    <location>
        <begin position="229"/>
        <end position="253"/>
    </location>
</feature>
<evidence type="ECO:0000256" key="3">
    <source>
        <dbReference type="SAM" id="MobiDB-lite"/>
    </source>
</evidence>
<organism evidence="6 7">
    <name type="scientific">Scyliorhinus torazame</name>
    <name type="common">Cloudy catshark</name>
    <name type="synonym">Catulus torazame</name>
    <dbReference type="NCBI Taxonomy" id="75743"/>
    <lineage>
        <taxon>Eukaryota</taxon>
        <taxon>Metazoa</taxon>
        <taxon>Chordata</taxon>
        <taxon>Craniata</taxon>
        <taxon>Vertebrata</taxon>
        <taxon>Chondrichthyes</taxon>
        <taxon>Elasmobranchii</taxon>
        <taxon>Galeomorphii</taxon>
        <taxon>Galeoidea</taxon>
        <taxon>Carcharhiniformes</taxon>
        <taxon>Scyliorhinidae</taxon>
        <taxon>Scyliorhinus</taxon>
    </lineage>
</organism>
<dbReference type="InterPro" id="IPR036179">
    <property type="entry name" value="Ig-like_dom_sf"/>
</dbReference>
<dbReference type="CDD" id="cd00098">
    <property type="entry name" value="IgC1"/>
    <property type="match status" value="1"/>
</dbReference>
<dbReference type="Gene3D" id="2.60.40.10">
    <property type="entry name" value="Immunoglobulins"/>
    <property type="match status" value="2"/>
</dbReference>
<keyword evidence="4" id="KW-0812">Transmembrane</keyword>
<dbReference type="InterPro" id="IPR003597">
    <property type="entry name" value="Ig_C1-set"/>
</dbReference>
<evidence type="ECO:0000313" key="7">
    <source>
        <dbReference type="Proteomes" id="UP000288216"/>
    </source>
</evidence>
<dbReference type="SMART" id="SM00407">
    <property type="entry name" value="IGc1"/>
    <property type="match status" value="1"/>
</dbReference>
<dbReference type="EMBL" id="BFAA01005890">
    <property type="protein sequence ID" value="GCB68530.1"/>
    <property type="molecule type" value="Genomic_DNA"/>
</dbReference>
<dbReference type="STRING" id="75743.A0A401P627"/>
<dbReference type="InterPro" id="IPR051755">
    <property type="entry name" value="Ig-like_CS_Receptor"/>
</dbReference>
<feature type="transmembrane region" description="Helical" evidence="4">
    <location>
        <begin position="170"/>
        <end position="193"/>
    </location>
</feature>
<keyword evidence="2" id="KW-0325">Glycoprotein</keyword>
<dbReference type="PROSITE" id="PS50835">
    <property type="entry name" value="IG_LIKE"/>
    <property type="match status" value="1"/>
</dbReference>
<name>A0A401P627_SCYTO</name>
<dbReference type="AlphaFoldDB" id="A0A401P627"/>
<evidence type="ECO:0000256" key="4">
    <source>
        <dbReference type="SAM" id="Phobius"/>
    </source>
</evidence>
<keyword evidence="1" id="KW-1015">Disulfide bond</keyword>
<reference evidence="6 7" key="1">
    <citation type="journal article" date="2018" name="Nat. Ecol. Evol.">
        <title>Shark genomes provide insights into elasmobranch evolution and the origin of vertebrates.</title>
        <authorList>
            <person name="Hara Y"/>
            <person name="Yamaguchi K"/>
            <person name="Onimaru K"/>
            <person name="Kadota M"/>
            <person name="Koyanagi M"/>
            <person name="Keeley SD"/>
            <person name="Tatsumi K"/>
            <person name="Tanaka K"/>
            <person name="Motone F"/>
            <person name="Kageyama Y"/>
            <person name="Nozu R"/>
            <person name="Adachi N"/>
            <person name="Nishimura O"/>
            <person name="Nakagawa R"/>
            <person name="Tanegashima C"/>
            <person name="Kiyatake I"/>
            <person name="Matsumoto R"/>
            <person name="Murakumo K"/>
            <person name="Nishida K"/>
            <person name="Terakita A"/>
            <person name="Kuratani S"/>
            <person name="Sato K"/>
            <person name="Hyodo S Kuraku.S."/>
        </authorList>
    </citation>
    <scope>NUCLEOTIDE SEQUENCE [LARGE SCALE GENOMIC DNA]</scope>
</reference>
<evidence type="ECO:0000259" key="5">
    <source>
        <dbReference type="PROSITE" id="PS50835"/>
    </source>
</evidence>
<keyword evidence="4" id="KW-0472">Membrane</keyword>
<accession>A0A401P627</accession>
<evidence type="ECO:0000313" key="6">
    <source>
        <dbReference type="EMBL" id="GCB68530.1"/>
    </source>
</evidence>
<dbReference type="OMA" id="KGGANNC"/>
<evidence type="ECO:0000256" key="2">
    <source>
        <dbReference type="ARBA" id="ARBA00023180"/>
    </source>
</evidence>
<dbReference type="PROSITE" id="PS00290">
    <property type="entry name" value="IG_MHC"/>
    <property type="match status" value="1"/>
</dbReference>
<dbReference type="Proteomes" id="UP000288216">
    <property type="component" value="Unassembled WGS sequence"/>
</dbReference>